<dbReference type="InterPro" id="IPR012338">
    <property type="entry name" value="Beta-lactam/transpept-like"/>
</dbReference>
<accession>A0ABP7D5T5</accession>
<protein>
    <recommendedName>
        <fullName evidence="1">Beta-lactamase-related domain-containing protein</fullName>
    </recommendedName>
</protein>
<keyword evidence="3" id="KW-1185">Reference proteome</keyword>
<reference evidence="3" key="1">
    <citation type="journal article" date="2019" name="Int. J. Syst. Evol. Microbiol.">
        <title>The Global Catalogue of Microorganisms (GCM) 10K type strain sequencing project: providing services to taxonomists for standard genome sequencing and annotation.</title>
        <authorList>
            <consortium name="The Broad Institute Genomics Platform"/>
            <consortium name="The Broad Institute Genome Sequencing Center for Infectious Disease"/>
            <person name="Wu L."/>
            <person name="Ma J."/>
        </authorList>
    </citation>
    <scope>NUCLEOTIDE SEQUENCE [LARGE SCALE GENOMIC DNA]</scope>
    <source>
        <strain evidence="3">JCM 16548</strain>
    </source>
</reference>
<dbReference type="Proteomes" id="UP001500051">
    <property type="component" value="Unassembled WGS sequence"/>
</dbReference>
<dbReference type="Pfam" id="PF00144">
    <property type="entry name" value="Beta-lactamase"/>
    <property type="match status" value="1"/>
</dbReference>
<dbReference type="Gene3D" id="3.40.710.10">
    <property type="entry name" value="DD-peptidase/beta-lactamase superfamily"/>
    <property type="match status" value="1"/>
</dbReference>
<comment type="caution">
    <text evidence="2">The sequence shown here is derived from an EMBL/GenBank/DDBJ whole genome shotgun (WGS) entry which is preliminary data.</text>
</comment>
<name>A0ABP7D5T5_9ACTN</name>
<sequence length="410" mass="42620">MDESELHGLLEDAAAEFNVPGAQVGLLRRGRRTVVCTGSLEATGERPVVADTAFHAGSLTKAVTGLVVLGAARAGQLDLDVPCDEQAPGLWSDTPRALLSQTTGRANVLPENDEALEDFVARVASLPLVHPPGRFSYGNAGWSVLDLLLRRTTGHGFEESASALGRQLTFGMPVDAAAGHIAMAEGPPRPAPPTYAPAASAAGSRWWATADQLLDFAADNLAARAGDVADADLLALRTPTAPLPGATVFDTWGLGWAIWDRGAHQAFGWAGYTGGHRAFLRCFPAQDAAVVVLANSAGSLFGPPGGSSLFDALLPRLLELLQVPPLVEPDYDAAPQATAGLSGRYGPLEVEADGVDGVLLNAAAFGETRPLPCRRLGGNTFNVLGNPQGSTPIAFDADLLYLGPFALPRG</sequence>
<evidence type="ECO:0000259" key="1">
    <source>
        <dbReference type="Pfam" id="PF00144"/>
    </source>
</evidence>
<proteinExistence type="predicted"/>
<gene>
    <name evidence="2" type="ORF">GCM10022204_15140</name>
</gene>
<organism evidence="2 3">
    <name type="scientific">Microlunatus aurantiacus</name>
    <dbReference type="NCBI Taxonomy" id="446786"/>
    <lineage>
        <taxon>Bacteria</taxon>
        <taxon>Bacillati</taxon>
        <taxon>Actinomycetota</taxon>
        <taxon>Actinomycetes</taxon>
        <taxon>Propionibacteriales</taxon>
        <taxon>Propionibacteriaceae</taxon>
        <taxon>Microlunatus</taxon>
    </lineage>
</organism>
<dbReference type="PANTHER" id="PTHR43283">
    <property type="entry name" value="BETA-LACTAMASE-RELATED"/>
    <property type="match status" value="1"/>
</dbReference>
<dbReference type="InterPro" id="IPR050789">
    <property type="entry name" value="Diverse_Enzym_Activities"/>
</dbReference>
<dbReference type="InterPro" id="IPR001466">
    <property type="entry name" value="Beta-lactam-related"/>
</dbReference>
<feature type="domain" description="Beta-lactamase-related" evidence="1">
    <location>
        <begin position="11"/>
        <end position="299"/>
    </location>
</feature>
<dbReference type="RefSeq" id="WP_344811701.1">
    <property type="nucleotide sequence ID" value="NZ_BAAAYX010000003.1"/>
</dbReference>
<dbReference type="EMBL" id="BAAAYX010000003">
    <property type="protein sequence ID" value="GAA3699551.1"/>
    <property type="molecule type" value="Genomic_DNA"/>
</dbReference>
<evidence type="ECO:0000313" key="2">
    <source>
        <dbReference type="EMBL" id="GAA3699551.1"/>
    </source>
</evidence>
<evidence type="ECO:0000313" key="3">
    <source>
        <dbReference type="Proteomes" id="UP001500051"/>
    </source>
</evidence>
<dbReference type="SUPFAM" id="SSF56601">
    <property type="entry name" value="beta-lactamase/transpeptidase-like"/>
    <property type="match status" value="1"/>
</dbReference>